<dbReference type="AlphaFoldDB" id="A0A069RD82"/>
<dbReference type="SMART" id="SM00471">
    <property type="entry name" value="HDc"/>
    <property type="match status" value="1"/>
</dbReference>
<organism evidence="2 3">
    <name type="scientific">Peptoclostridium litorale DSM 5388</name>
    <dbReference type="NCBI Taxonomy" id="1121324"/>
    <lineage>
        <taxon>Bacteria</taxon>
        <taxon>Bacillati</taxon>
        <taxon>Bacillota</taxon>
        <taxon>Clostridia</taxon>
        <taxon>Peptostreptococcales</taxon>
        <taxon>Peptoclostridiaceae</taxon>
        <taxon>Peptoclostridium</taxon>
    </lineage>
</organism>
<dbReference type="PROSITE" id="PS51832">
    <property type="entry name" value="HD_GYP"/>
    <property type="match status" value="1"/>
</dbReference>
<dbReference type="InterPro" id="IPR037522">
    <property type="entry name" value="HD_GYP_dom"/>
</dbReference>
<evidence type="ECO:0000313" key="2">
    <source>
        <dbReference type="EMBL" id="KDR94718.1"/>
    </source>
</evidence>
<dbReference type="Gene3D" id="1.10.3210.10">
    <property type="entry name" value="Hypothetical protein af1432"/>
    <property type="match status" value="1"/>
</dbReference>
<dbReference type="PANTHER" id="PTHR43155">
    <property type="entry name" value="CYCLIC DI-GMP PHOSPHODIESTERASE PA4108-RELATED"/>
    <property type="match status" value="1"/>
</dbReference>
<sequence length="360" mass="40627">MRKNRILIPIEDLYPGLVVAEPFFDSNGVVVIGEGIILNSKIISKLNEKYPAKSMSVLDEYLDEIFMSKENKKQKIIDAEIKLSNVSNGIKSIMNDIERKKRPSIKLVTGMSVQLMESFKDYNLALEGILRERPVDEYTQRHCVNVAILSIMLGRWLFLSDNEILLLAQSALLHDIGKVKINSNILNKPSKLSPIEFEAIKKHSIIGYSIAKEIPNIDTCVPLGILMHHEKIDGSGYPLGLSNDKIHIFGKIIAIADIFDAMTSTRPYHSRQSPFSVLEMMQHEFWGKIDTFCLSTFVKNMSMYYEGEIVRLSNGKLGQIVKMNPSRLSAPLVMVGEDFIDLSVENYITVSELVSFPIDT</sequence>
<dbReference type="GO" id="GO:0016787">
    <property type="term" value="F:hydrolase activity"/>
    <property type="evidence" value="ECO:0007669"/>
    <property type="project" value="UniProtKB-KW"/>
</dbReference>
<dbReference type="Pfam" id="PF13487">
    <property type="entry name" value="HD_5"/>
    <property type="match status" value="1"/>
</dbReference>
<dbReference type="Proteomes" id="UP000027946">
    <property type="component" value="Unassembled WGS sequence"/>
</dbReference>
<dbReference type="CDD" id="cd00077">
    <property type="entry name" value="HDc"/>
    <property type="match status" value="1"/>
</dbReference>
<evidence type="ECO:0000313" key="3">
    <source>
        <dbReference type="Proteomes" id="UP000027946"/>
    </source>
</evidence>
<dbReference type="STRING" id="1121324.CLIT_13c00400"/>
<feature type="domain" description="HD-GYP" evidence="1">
    <location>
        <begin position="113"/>
        <end position="313"/>
    </location>
</feature>
<keyword evidence="2" id="KW-0378">Hydrolase</keyword>
<dbReference type="SUPFAM" id="SSF109604">
    <property type="entry name" value="HD-domain/PDEase-like"/>
    <property type="match status" value="1"/>
</dbReference>
<dbReference type="InterPro" id="IPR003607">
    <property type="entry name" value="HD/PDEase_dom"/>
</dbReference>
<accession>A0A069RD82</accession>
<evidence type="ECO:0000259" key="1">
    <source>
        <dbReference type="PROSITE" id="PS51832"/>
    </source>
</evidence>
<dbReference type="EMBL" id="JJMM01000013">
    <property type="protein sequence ID" value="KDR94718.1"/>
    <property type="molecule type" value="Genomic_DNA"/>
</dbReference>
<reference evidence="2 3" key="1">
    <citation type="submission" date="2014-03" db="EMBL/GenBank/DDBJ databases">
        <title>Genome sequence of Clostridium litorale W6, DSM 5388.</title>
        <authorList>
            <person name="Poehlein A."/>
            <person name="Jagirdar A."/>
            <person name="Khonsari B."/>
            <person name="Chibani C.M."/>
            <person name="Gutierrez Gutierrez D.A."/>
            <person name="Davydova E."/>
            <person name="Alghaithi H.S."/>
            <person name="Nair K.P."/>
            <person name="Dhamotharan K."/>
            <person name="Chandran L."/>
            <person name="G W."/>
            <person name="Daniel R."/>
        </authorList>
    </citation>
    <scope>NUCLEOTIDE SEQUENCE [LARGE SCALE GENOMIC DNA]</scope>
    <source>
        <strain evidence="2 3">W6</strain>
    </source>
</reference>
<dbReference type="eggNOG" id="COG2206">
    <property type="taxonomic scope" value="Bacteria"/>
</dbReference>
<comment type="caution">
    <text evidence="2">The sequence shown here is derived from an EMBL/GenBank/DDBJ whole genome shotgun (WGS) entry which is preliminary data.</text>
</comment>
<keyword evidence="3" id="KW-1185">Reference proteome</keyword>
<dbReference type="OrthoDB" id="9804747at2"/>
<name>A0A069RD82_PEPLI</name>
<proteinExistence type="predicted"/>
<dbReference type="RefSeq" id="WP_052636163.1">
    <property type="nucleotide sequence ID" value="NZ_FSRH01000017.1"/>
</dbReference>
<protein>
    <submittedName>
        <fullName evidence="2">Metal dependent phosphohydrolase</fullName>
    </submittedName>
</protein>
<dbReference type="PANTHER" id="PTHR43155:SF2">
    <property type="entry name" value="CYCLIC DI-GMP PHOSPHODIESTERASE PA4108"/>
    <property type="match status" value="1"/>
</dbReference>
<gene>
    <name evidence="2" type="ORF">CLIT_13c00400</name>
</gene>